<dbReference type="EMBL" id="CM056813">
    <property type="protein sequence ID" value="KAJ8642008.1"/>
    <property type="molecule type" value="Genomic_DNA"/>
</dbReference>
<protein>
    <submittedName>
        <fullName evidence="1">Uncharacterized protein</fullName>
    </submittedName>
</protein>
<gene>
    <name evidence="1" type="ORF">MRB53_018702</name>
</gene>
<reference evidence="1 2" key="1">
    <citation type="journal article" date="2022" name="Hortic Res">
        <title>A haplotype resolved chromosomal level avocado genome allows analysis of novel avocado genes.</title>
        <authorList>
            <person name="Nath O."/>
            <person name="Fletcher S.J."/>
            <person name="Hayward A."/>
            <person name="Shaw L.M."/>
            <person name="Masouleh A.K."/>
            <person name="Furtado A."/>
            <person name="Henry R.J."/>
            <person name="Mitter N."/>
        </authorList>
    </citation>
    <scope>NUCLEOTIDE SEQUENCE [LARGE SCALE GENOMIC DNA]</scope>
    <source>
        <strain evidence="2">cv. Hass</strain>
    </source>
</reference>
<proteinExistence type="predicted"/>
<organism evidence="1 2">
    <name type="scientific">Persea americana</name>
    <name type="common">Avocado</name>
    <dbReference type="NCBI Taxonomy" id="3435"/>
    <lineage>
        <taxon>Eukaryota</taxon>
        <taxon>Viridiplantae</taxon>
        <taxon>Streptophyta</taxon>
        <taxon>Embryophyta</taxon>
        <taxon>Tracheophyta</taxon>
        <taxon>Spermatophyta</taxon>
        <taxon>Magnoliopsida</taxon>
        <taxon>Magnoliidae</taxon>
        <taxon>Laurales</taxon>
        <taxon>Lauraceae</taxon>
        <taxon>Persea</taxon>
    </lineage>
</organism>
<accession>A0ACC2M8T1</accession>
<keyword evidence="2" id="KW-1185">Reference proteome</keyword>
<dbReference type="Proteomes" id="UP001234297">
    <property type="component" value="Chromosome 5"/>
</dbReference>
<evidence type="ECO:0000313" key="2">
    <source>
        <dbReference type="Proteomes" id="UP001234297"/>
    </source>
</evidence>
<evidence type="ECO:0000313" key="1">
    <source>
        <dbReference type="EMBL" id="KAJ8642008.1"/>
    </source>
</evidence>
<name>A0ACC2M8T1_PERAE</name>
<sequence length="313" mass="34841">MVKFLKPNKAVIVLQGRFAGRKAVIVRSFDDGTRERPYGHCLVAGIAKYPKKVIRKDSAKKTAKKSRVKAFIRLVNYNHIMPTRYTLDVDLKDVVTVDALQSRDKKVTAAKETKARLEERFKTGKNRWFFTKLSYRGGEKRRMQSLRVISACSSPHFLSTKGCMKEENPLPHRHKGPKFLKCLAPPLMAAVITLSSPVFSTPAALAQLADAQRGAALFHKTCIGCHDGGGNILQPGDTLFVKDLQRNGVDTEEGIYGITYYGKGRMPGFGEKCTPRGQCTFGARLQDEEIKLLAEFVKSQADSGWPNVKSYGD</sequence>
<comment type="caution">
    <text evidence="1">The sequence shown here is derived from an EMBL/GenBank/DDBJ whole genome shotgun (WGS) entry which is preliminary data.</text>
</comment>